<dbReference type="SUPFAM" id="SSF55874">
    <property type="entry name" value="ATPase domain of HSP90 chaperone/DNA topoisomerase II/histidine kinase"/>
    <property type="match status" value="1"/>
</dbReference>
<feature type="transmembrane region" description="Helical" evidence="8">
    <location>
        <begin position="143"/>
        <end position="165"/>
    </location>
</feature>
<name>A0A511AX93_9LACT</name>
<dbReference type="FunFam" id="3.30.565.10:FF:000006">
    <property type="entry name" value="Sensor histidine kinase WalK"/>
    <property type="match status" value="1"/>
</dbReference>
<dbReference type="PRINTS" id="PR00344">
    <property type="entry name" value="BCTRLSENSOR"/>
</dbReference>
<evidence type="ECO:0000256" key="7">
    <source>
        <dbReference type="ARBA" id="ARBA00023012"/>
    </source>
</evidence>
<keyword evidence="8" id="KW-1133">Transmembrane helix</keyword>
<dbReference type="AlphaFoldDB" id="A0A511AX93"/>
<evidence type="ECO:0000256" key="3">
    <source>
        <dbReference type="ARBA" id="ARBA00012438"/>
    </source>
</evidence>
<evidence type="ECO:0000256" key="1">
    <source>
        <dbReference type="ARBA" id="ARBA00000085"/>
    </source>
</evidence>
<gene>
    <name evidence="10" type="ORF">AKA01nite_13630</name>
</gene>
<proteinExistence type="predicted"/>
<dbReference type="PROSITE" id="PS50109">
    <property type="entry name" value="HIS_KIN"/>
    <property type="match status" value="1"/>
</dbReference>
<feature type="domain" description="Histidine kinase" evidence="9">
    <location>
        <begin position="229"/>
        <end position="440"/>
    </location>
</feature>
<evidence type="ECO:0000256" key="2">
    <source>
        <dbReference type="ARBA" id="ARBA00004370"/>
    </source>
</evidence>
<evidence type="ECO:0000256" key="6">
    <source>
        <dbReference type="ARBA" id="ARBA00022777"/>
    </source>
</evidence>
<dbReference type="Gene3D" id="1.10.287.130">
    <property type="match status" value="1"/>
</dbReference>
<dbReference type="CDD" id="cd00082">
    <property type="entry name" value="HisKA"/>
    <property type="match status" value="1"/>
</dbReference>
<dbReference type="Pfam" id="PF02518">
    <property type="entry name" value="HATPase_c"/>
    <property type="match status" value="1"/>
</dbReference>
<dbReference type="CDD" id="cd00075">
    <property type="entry name" value="HATPase"/>
    <property type="match status" value="1"/>
</dbReference>
<dbReference type="SMART" id="SM00387">
    <property type="entry name" value="HATPase_c"/>
    <property type="match status" value="1"/>
</dbReference>
<comment type="catalytic activity">
    <reaction evidence="1">
        <text>ATP + protein L-histidine = ADP + protein N-phospho-L-histidine.</text>
        <dbReference type="EC" id="2.7.13.3"/>
    </reaction>
</comment>
<dbReference type="InterPro" id="IPR004358">
    <property type="entry name" value="Sig_transdc_His_kin-like_C"/>
</dbReference>
<dbReference type="InterPro" id="IPR036097">
    <property type="entry name" value="HisK_dim/P_sf"/>
</dbReference>
<dbReference type="GO" id="GO:0004721">
    <property type="term" value="F:phosphoprotein phosphatase activity"/>
    <property type="evidence" value="ECO:0007669"/>
    <property type="project" value="TreeGrafter"/>
</dbReference>
<comment type="caution">
    <text evidence="10">The sequence shown here is derived from an EMBL/GenBank/DDBJ whole genome shotgun (WGS) entry which is preliminary data.</text>
</comment>
<evidence type="ECO:0000256" key="8">
    <source>
        <dbReference type="SAM" id="Phobius"/>
    </source>
</evidence>
<dbReference type="InterPro" id="IPR005467">
    <property type="entry name" value="His_kinase_dom"/>
</dbReference>
<evidence type="ECO:0000313" key="10">
    <source>
        <dbReference type="EMBL" id="GEK91741.1"/>
    </source>
</evidence>
<evidence type="ECO:0000256" key="4">
    <source>
        <dbReference type="ARBA" id="ARBA00022553"/>
    </source>
</evidence>
<keyword evidence="4" id="KW-0597">Phosphoprotein</keyword>
<dbReference type="GO" id="GO:0000155">
    <property type="term" value="F:phosphorelay sensor kinase activity"/>
    <property type="evidence" value="ECO:0007669"/>
    <property type="project" value="InterPro"/>
</dbReference>
<dbReference type="Gene3D" id="3.30.565.10">
    <property type="entry name" value="Histidine kinase-like ATPase, C-terminal domain"/>
    <property type="match status" value="1"/>
</dbReference>
<evidence type="ECO:0000313" key="11">
    <source>
        <dbReference type="Proteomes" id="UP000321662"/>
    </source>
</evidence>
<dbReference type="PANTHER" id="PTHR45453:SF1">
    <property type="entry name" value="PHOSPHATE REGULON SENSOR PROTEIN PHOR"/>
    <property type="match status" value="1"/>
</dbReference>
<keyword evidence="7" id="KW-0902">Two-component regulatory system</keyword>
<dbReference type="SMART" id="SM00388">
    <property type="entry name" value="HisKA"/>
    <property type="match status" value="1"/>
</dbReference>
<protein>
    <recommendedName>
        <fullName evidence="3">histidine kinase</fullName>
        <ecNumber evidence="3">2.7.13.3</ecNumber>
    </recommendedName>
</protein>
<dbReference type="Gene3D" id="6.10.340.10">
    <property type="match status" value="1"/>
</dbReference>
<dbReference type="GO" id="GO:0005886">
    <property type="term" value="C:plasma membrane"/>
    <property type="evidence" value="ECO:0007669"/>
    <property type="project" value="TreeGrafter"/>
</dbReference>
<keyword evidence="6 10" id="KW-0418">Kinase</keyword>
<keyword evidence="8" id="KW-0472">Membrane</keyword>
<dbReference type="EMBL" id="BJUY01000018">
    <property type="protein sequence ID" value="GEK91741.1"/>
    <property type="molecule type" value="Genomic_DNA"/>
</dbReference>
<comment type="subcellular location">
    <subcellularLocation>
        <location evidence="2">Membrane</location>
    </subcellularLocation>
</comment>
<dbReference type="Pfam" id="PF00512">
    <property type="entry name" value="HisKA"/>
    <property type="match status" value="1"/>
</dbReference>
<keyword evidence="5" id="KW-0808">Transferase</keyword>
<dbReference type="SUPFAM" id="SSF47384">
    <property type="entry name" value="Homodimeric domain of signal transducing histidine kinase"/>
    <property type="match status" value="1"/>
</dbReference>
<dbReference type="InterPro" id="IPR003661">
    <property type="entry name" value="HisK_dim/P_dom"/>
</dbReference>
<evidence type="ECO:0000256" key="5">
    <source>
        <dbReference type="ARBA" id="ARBA00022679"/>
    </source>
</evidence>
<dbReference type="InterPro" id="IPR050351">
    <property type="entry name" value="BphY/WalK/GraS-like"/>
</dbReference>
<accession>A0A511AX93</accession>
<dbReference type="InterPro" id="IPR003594">
    <property type="entry name" value="HATPase_dom"/>
</dbReference>
<dbReference type="Proteomes" id="UP000321662">
    <property type="component" value="Unassembled WGS sequence"/>
</dbReference>
<dbReference type="EC" id="2.7.13.3" evidence="3"/>
<dbReference type="InterPro" id="IPR036890">
    <property type="entry name" value="HATPase_C_sf"/>
</dbReference>
<organism evidence="10 11">
    <name type="scientific">Alkalibacterium kapii</name>
    <dbReference type="NCBI Taxonomy" id="426704"/>
    <lineage>
        <taxon>Bacteria</taxon>
        <taxon>Bacillati</taxon>
        <taxon>Bacillota</taxon>
        <taxon>Bacilli</taxon>
        <taxon>Lactobacillales</taxon>
        <taxon>Carnobacteriaceae</taxon>
        <taxon>Alkalibacterium</taxon>
    </lineage>
</organism>
<keyword evidence="8" id="KW-0812">Transmembrane</keyword>
<dbReference type="GO" id="GO:0016036">
    <property type="term" value="P:cellular response to phosphate starvation"/>
    <property type="evidence" value="ECO:0007669"/>
    <property type="project" value="TreeGrafter"/>
</dbReference>
<evidence type="ECO:0000259" key="9">
    <source>
        <dbReference type="PROSITE" id="PS50109"/>
    </source>
</evidence>
<reference evidence="10 11" key="1">
    <citation type="submission" date="2019-07" db="EMBL/GenBank/DDBJ databases">
        <title>Whole genome shotgun sequence of Alkalibacterium kapii NBRC 103247.</title>
        <authorList>
            <person name="Hosoyama A."/>
            <person name="Uohara A."/>
            <person name="Ohji S."/>
            <person name="Ichikawa N."/>
        </authorList>
    </citation>
    <scope>NUCLEOTIDE SEQUENCE [LARGE SCALE GENOMIC DNA]</scope>
    <source>
        <strain evidence="10 11">NBRC 103247</strain>
    </source>
</reference>
<keyword evidence="11" id="KW-1185">Reference proteome</keyword>
<dbReference type="PANTHER" id="PTHR45453">
    <property type="entry name" value="PHOSPHATE REGULON SENSOR PROTEIN PHOR"/>
    <property type="match status" value="1"/>
</dbReference>
<sequence>MIIALFSLLMFQTTENRFSNYIGDRYEAEKASLVEAVESAYQSDNQWDTDILSSLTQNSMHAMHSSGMLMRVIDEAGNEIYSQSNEMEDHMHMMSEEMMGVREGWTEERVDIYSQGEVIGSAVLSYPGFQGYTVEEAEFIDDLTMLIITMGIFSIIVACIIAYLISRRLSDPIAKTSLKTQKIAQGQIEGAALTDSEEIRELYQLEQSVSALAAQLAEQKRIRNQMISDLAHEVRTPLTTLQGNIEAMIDGVWEATPERLNSLNRQVIRLTHLIKMIDQLEDVEESNNELTLERFDIKEFLSMTLLAFEALAEEKNIRLELEAEFGIIEADRNKLEQVMTNLLSNAIKFTSKGGRISVLSLQTSDEQIITVKDNGEGIPENKQKYIFERFYQVEPSRNSELQGQGLGLAVVKEIINAHHGTITVDSQEGKGTTFKIFLPK</sequence>